<gene>
    <name evidence="2" type="ORF">DFJ75_1707</name>
</gene>
<dbReference type="AlphaFoldDB" id="A0A495K3A5"/>
<organism evidence="2 3">
    <name type="scientific">Williamsia marianensis</name>
    <dbReference type="NCBI Taxonomy" id="85044"/>
    <lineage>
        <taxon>Bacteria</taxon>
        <taxon>Bacillati</taxon>
        <taxon>Actinomycetota</taxon>
        <taxon>Actinomycetes</taxon>
        <taxon>Mycobacteriales</taxon>
        <taxon>Nocardiaceae</taxon>
        <taxon>Williamsia</taxon>
    </lineage>
</organism>
<dbReference type="Gene3D" id="3.40.50.300">
    <property type="entry name" value="P-loop containing nucleotide triphosphate hydrolases"/>
    <property type="match status" value="1"/>
</dbReference>
<dbReference type="EMBL" id="RBKV01000001">
    <property type="protein sequence ID" value="RKR94902.1"/>
    <property type="molecule type" value="Genomic_DNA"/>
</dbReference>
<feature type="region of interest" description="Disordered" evidence="1">
    <location>
        <begin position="544"/>
        <end position="599"/>
    </location>
</feature>
<name>A0A495K3A5_WILMA</name>
<protein>
    <submittedName>
        <fullName evidence="2">Toprim domain-containing protein</fullName>
    </submittedName>
</protein>
<evidence type="ECO:0000313" key="3">
    <source>
        <dbReference type="Proteomes" id="UP000274762"/>
    </source>
</evidence>
<evidence type="ECO:0000256" key="1">
    <source>
        <dbReference type="SAM" id="MobiDB-lite"/>
    </source>
</evidence>
<dbReference type="SUPFAM" id="SSF56731">
    <property type="entry name" value="DNA primase core"/>
    <property type="match status" value="1"/>
</dbReference>
<feature type="compositionally biased region" description="Polar residues" evidence="1">
    <location>
        <begin position="544"/>
        <end position="558"/>
    </location>
</feature>
<dbReference type="Pfam" id="PF13481">
    <property type="entry name" value="AAA_25"/>
    <property type="match status" value="1"/>
</dbReference>
<comment type="caution">
    <text evidence="2">The sequence shown here is derived from an EMBL/GenBank/DDBJ whole genome shotgun (WGS) entry which is preliminary data.</text>
</comment>
<reference evidence="2 3" key="1">
    <citation type="submission" date="2018-10" db="EMBL/GenBank/DDBJ databases">
        <title>Sequencing the genomes of 1000 actinobacteria strains.</title>
        <authorList>
            <person name="Klenk H.-P."/>
        </authorList>
    </citation>
    <scope>NUCLEOTIDE SEQUENCE [LARGE SCALE GENOMIC DNA]</scope>
    <source>
        <strain evidence="2 3">DSM 44343</strain>
    </source>
</reference>
<dbReference type="InterPro" id="IPR027417">
    <property type="entry name" value="P-loop_NTPase"/>
</dbReference>
<sequence length="673" mass="72553">MTAYDRVIDAFRSEGLTVIDNGHGKAQAQAPGHSPADRSVSITQIAGQVLMHSHSDPTANVLDTLGLTMADLFDDKRGTVYDYPDGRKVFRSVDKTFRQSGNTKGRNLFHVDRIGDAETVYYVEGEKDVLAAESVGAVAVCNAAGAGKSHLFDLTPLHGKRVVIVADKDGPGRKHAQQVAEQLDGKAEWYIVESVVGKDMADHVAAGKQLSELVAQRPPGRYLKVTRGSQVKTSVVDWLIEDWIPRGALTLLAGREGLGKSTIACEWSAWLTRQGFTIMYLHTEDSREHTVAPRLLAAGADMDKVLFVDVQTETSDTGTITLPLDNHQLEKVIEAEGVKFMVLDAATSSMSAELSGKDDRQVRQFLEPLSQMAARQNMVVLGLVHFGKRDGADSGKLILGSIAWSQVARSVLSVAYDEDDERLVVTNTKGNLAKRVRSEACRVVSKSVVTDTGATEVGVIDWLGETTQDARTILSGSGEDQSDRDDVDAWLTELLRAGRIKATEVYSAADAAGHSKDKAKNAKKRLGVIAVKDVAWWWSLPIQGSQGSKEGSHTQNETPLLPSRSEGVSDTPLDSVKGARESREQGSVHDSLDTPLPVEPSALVFDGTPPATRFATACTECGEALTAHNITGLCLECKLAQTVPPIGDVTENTPGMTPRVLEILARVNSKEAS</sequence>
<dbReference type="OrthoDB" id="4926055at2"/>
<dbReference type="InterPro" id="IPR034154">
    <property type="entry name" value="TOPRIM_DnaG/twinkle"/>
</dbReference>
<dbReference type="SUPFAM" id="SSF52540">
    <property type="entry name" value="P-loop containing nucleoside triphosphate hydrolases"/>
    <property type="match status" value="1"/>
</dbReference>
<dbReference type="Gene3D" id="3.40.1360.10">
    <property type="match status" value="1"/>
</dbReference>
<evidence type="ECO:0000313" key="2">
    <source>
        <dbReference type="EMBL" id="RKR94902.1"/>
    </source>
</evidence>
<dbReference type="RefSeq" id="WP_062799687.1">
    <property type="nucleotide sequence ID" value="NZ_CBCRXS010000004.1"/>
</dbReference>
<dbReference type="Proteomes" id="UP000274762">
    <property type="component" value="Unassembled WGS sequence"/>
</dbReference>
<proteinExistence type="predicted"/>
<accession>A0A495K3A5</accession>
<feature type="compositionally biased region" description="Basic and acidic residues" evidence="1">
    <location>
        <begin position="577"/>
        <end position="592"/>
    </location>
</feature>
<dbReference type="CDD" id="cd01029">
    <property type="entry name" value="TOPRIM_primases"/>
    <property type="match status" value="1"/>
</dbReference>